<reference evidence="3" key="1">
    <citation type="journal article" date="2019" name="Int. J. Syst. Evol. Microbiol.">
        <title>The Global Catalogue of Microorganisms (GCM) 10K type strain sequencing project: providing services to taxonomists for standard genome sequencing and annotation.</title>
        <authorList>
            <consortium name="The Broad Institute Genomics Platform"/>
            <consortium name="The Broad Institute Genome Sequencing Center for Infectious Disease"/>
            <person name="Wu L."/>
            <person name="Ma J."/>
        </authorList>
    </citation>
    <scope>NUCLEOTIDE SEQUENCE [LARGE SCALE GENOMIC DNA]</scope>
    <source>
        <strain evidence="3">JCM 16953</strain>
    </source>
</reference>
<dbReference type="SUPFAM" id="SSF48452">
    <property type="entry name" value="TPR-like"/>
    <property type="match status" value="1"/>
</dbReference>
<protein>
    <submittedName>
        <fullName evidence="2">CHAT domain-containing protein</fullName>
    </submittedName>
</protein>
<dbReference type="EMBL" id="BAABAH010000007">
    <property type="protein sequence ID" value="GAA3820877.1"/>
    <property type="molecule type" value="Genomic_DNA"/>
</dbReference>
<evidence type="ECO:0000313" key="2">
    <source>
        <dbReference type="EMBL" id="GAA3820877.1"/>
    </source>
</evidence>
<dbReference type="InterPro" id="IPR011990">
    <property type="entry name" value="TPR-like_helical_dom_sf"/>
</dbReference>
<dbReference type="Gene3D" id="1.25.40.10">
    <property type="entry name" value="Tetratricopeptide repeat domain"/>
    <property type="match status" value="1"/>
</dbReference>
<organism evidence="2 3">
    <name type="scientific">Nocardioides panacisoli</name>
    <dbReference type="NCBI Taxonomy" id="627624"/>
    <lineage>
        <taxon>Bacteria</taxon>
        <taxon>Bacillati</taxon>
        <taxon>Actinomycetota</taxon>
        <taxon>Actinomycetes</taxon>
        <taxon>Propionibacteriales</taxon>
        <taxon>Nocardioidaceae</taxon>
        <taxon>Nocardioides</taxon>
    </lineage>
</organism>
<name>A0ABP7IL06_9ACTN</name>
<evidence type="ECO:0000313" key="3">
    <source>
        <dbReference type="Proteomes" id="UP001501821"/>
    </source>
</evidence>
<keyword evidence="3" id="KW-1185">Reference proteome</keyword>
<sequence length="844" mass="90355">MQDLLDQALEDPVEARRRASLVLETSADLVERSYARQSMGIVLRGAGKVDEALAQLRLGLADACAAENAERERDLRATLGGTLAHAGRTRQGLHELERALSGARGELAATIRMRRAGVLALLGRLDEAAPEMRRALSEFRRGGNRGWEARTRTWLGHVELRRGAIAAAEHEIAIAEQMLLEDHADVERLYALENLAEIAVARGDLAGGLRRYADVLDSYERCGLTPRSETLVLYGGTLLAAGLARDAIDVVEPVATDLAATPLEIAEIELFLAWAMSAAGHHVVALDRAVHARAQFRRQRRGWFERRARLVAVRARLAIGNVRGLARQATSVASQLHEERADEAPLALTLAGRLAKGDERRRLWLEAASYRDRPNGLVRAGALLARALEREDAEDRGGVLRACAAGLDAIDEHRRLLGSSELRALATTHGRELTTIALRHAAHDPRTLLRWSERTRATALAQPPATSDAATIPESLAALRDNGRKLAEARQAGEPTEQLERERLRLERAVRSEHHTLSATADAAQRPATAEEVVAGVGDGCLVELVDVDGALHVLVVHAGRVRRRVAGTTTEAADLLGPTAMLLRRASRGRPASTADLGRRLQDTILGDAARLIPDGPVTLAPTARLHGLPWALLPGLHDRPFSVVPSAGQYLRAQSVRRPRTRRRVLVAGPALESGGAEVPVLAERLDGADLLDGNAATLETVLDRIDGADLVHLAAHGRFRADSPLFSALDLADGPLTVHDLERVRRAPYRVVLSACESGVLAPVGAEELLGLAAALFSLGSAGLVCSVAEVNDAATAELMVALHDGLARGLDPAAALLEVRQQAADPVTAGTAASFVALGV</sequence>
<dbReference type="RefSeq" id="WP_344775516.1">
    <property type="nucleotide sequence ID" value="NZ_BAABAH010000007.1"/>
</dbReference>
<accession>A0ABP7IL06</accession>
<dbReference type="InterPro" id="IPR024983">
    <property type="entry name" value="CHAT_dom"/>
</dbReference>
<dbReference type="Proteomes" id="UP001501821">
    <property type="component" value="Unassembled WGS sequence"/>
</dbReference>
<evidence type="ECO:0000259" key="1">
    <source>
        <dbReference type="Pfam" id="PF12770"/>
    </source>
</evidence>
<dbReference type="Pfam" id="PF12770">
    <property type="entry name" value="CHAT"/>
    <property type="match status" value="1"/>
</dbReference>
<gene>
    <name evidence="2" type="ORF">GCM10022242_23190</name>
</gene>
<feature type="domain" description="CHAT" evidence="1">
    <location>
        <begin position="599"/>
        <end position="829"/>
    </location>
</feature>
<proteinExistence type="predicted"/>
<comment type="caution">
    <text evidence="2">The sequence shown here is derived from an EMBL/GenBank/DDBJ whole genome shotgun (WGS) entry which is preliminary data.</text>
</comment>